<dbReference type="Gene3D" id="3.30.565.10">
    <property type="entry name" value="Histidine kinase-like ATPase, C-terminal domain"/>
    <property type="match status" value="1"/>
</dbReference>
<dbReference type="CDD" id="cd16936">
    <property type="entry name" value="HATPase_RsbW-like"/>
    <property type="match status" value="1"/>
</dbReference>
<dbReference type="InterPro" id="IPR003594">
    <property type="entry name" value="HATPase_dom"/>
</dbReference>
<comment type="caution">
    <text evidence="4">The sequence shown here is derived from an EMBL/GenBank/DDBJ whole genome shotgun (WGS) entry which is preliminary data.</text>
</comment>
<dbReference type="Proteomes" id="UP001206483">
    <property type="component" value="Unassembled WGS sequence"/>
</dbReference>
<evidence type="ECO:0000256" key="2">
    <source>
        <dbReference type="SAM" id="MobiDB-lite"/>
    </source>
</evidence>
<dbReference type="InterPro" id="IPR050267">
    <property type="entry name" value="Anti-sigma-factor_SerPK"/>
</dbReference>
<keyword evidence="5" id="KW-1185">Reference proteome</keyword>
<dbReference type="PANTHER" id="PTHR35526:SF3">
    <property type="entry name" value="ANTI-SIGMA-F FACTOR RSBW"/>
    <property type="match status" value="1"/>
</dbReference>
<organism evidence="4 5">
    <name type="scientific">Kitasatospora paracochleata</name>
    <dbReference type="NCBI Taxonomy" id="58354"/>
    <lineage>
        <taxon>Bacteria</taxon>
        <taxon>Bacillati</taxon>
        <taxon>Actinomycetota</taxon>
        <taxon>Actinomycetes</taxon>
        <taxon>Kitasatosporales</taxon>
        <taxon>Streptomycetaceae</taxon>
        <taxon>Kitasatospora</taxon>
    </lineage>
</organism>
<keyword evidence="1" id="KW-0723">Serine/threonine-protein kinase</keyword>
<gene>
    <name evidence="4" type="ORF">FHR36_004595</name>
</gene>
<name>A0ABT1J1X5_9ACTN</name>
<accession>A0ABT1J1X5</accession>
<reference evidence="4 5" key="1">
    <citation type="submission" date="2022-06" db="EMBL/GenBank/DDBJ databases">
        <title>Sequencing the genomes of 1000 actinobacteria strains.</title>
        <authorList>
            <person name="Klenk H.-P."/>
        </authorList>
    </citation>
    <scope>NUCLEOTIDE SEQUENCE [LARGE SCALE GENOMIC DNA]</scope>
    <source>
        <strain evidence="4 5">DSM 41656</strain>
    </source>
</reference>
<dbReference type="EMBL" id="JAMZDX010000004">
    <property type="protein sequence ID" value="MCP2311432.1"/>
    <property type="molecule type" value="Genomic_DNA"/>
</dbReference>
<evidence type="ECO:0000259" key="3">
    <source>
        <dbReference type="Pfam" id="PF13581"/>
    </source>
</evidence>
<keyword evidence="1" id="KW-0418">Kinase</keyword>
<dbReference type="Pfam" id="PF13581">
    <property type="entry name" value="HATPase_c_2"/>
    <property type="match status" value="1"/>
</dbReference>
<feature type="domain" description="Histidine kinase/HSP90-like ATPase" evidence="3">
    <location>
        <begin position="35"/>
        <end position="131"/>
    </location>
</feature>
<feature type="region of interest" description="Disordered" evidence="2">
    <location>
        <begin position="1"/>
        <end position="20"/>
    </location>
</feature>
<evidence type="ECO:0000313" key="4">
    <source>
        <dbReference type="EMBL" id="MCP2311432.1"/>
    </source>
</evidence>
<dbReference type="InterPro" id="IPR036890">
    <property type="entry name" value="HATPase_C_sf"/>
</dbReference>
<evidence type="ECO:0000313" key="5">
    <source>
        <dbReference type="Proteomes" id="UP001206483"/>
    </source>
</evidence>
<keyword evidence="1" id="KW-0808">Transferase</keyword>
<dbReference type="RefSeq" id="WP_253800042.1">
    <property type="nucleotide sequence ID" value="NZ_BAAAUB010000019.1"/>
</dbReference>
<dbReference type="SUPFAM" id="SSF55874">
    <property type="entry name" value="ATPase domain of HSP90 chaperone/DNA topoisomerase II/histidine kinase"/>
    <property type="match status" value="1"/>
</dbReference>
<sequence>MAIASIPFGPSAPDRAVDPARPLPRREFAVREADAAPGTVPTMRRFAAEAARRWNVPAEAVDRLALVVSELVTNVVQHSHSVDVLVAIEFDGSVLTVEVKDSGMWRSRWSARHIPEDAATGGLGLELVRHVSTWWLAFPSPSGTRVVASLTVAPGAHGP</sequence>
<proteinExistence type="predicted"/>
<evidence type="ECO:0000256" key="1">
    <source>
        <dbReference type="ARBA" id="ARBA00022527"/>
    </source>
</evidence>
<protein>
    <submittedName>
        <fullName evidence="4">Anti-sigma regulatory factor (Ser/Thr protein kinase)</fullName>
    </submittedName>
</protein>
<dbReference type="PANTHER" id="PTHR35526">
    <property type="entry name" value="ANTI-SIGMA-F FACTOR RSBW-RELATED"/>
    <property type="match status" value="1"/>
</dbReference>